<dbReference type="Proteomes" id="UP000681340">
    <property type="component" value="Unassembled WGS sequence"/>
</dbReference>
<comment type="caution">
    <text evidence="2">The sequence shown here is derived from an EMBL/GenBank/DDBJ whole genome shotgun (WGS) entry which is preliminary data.</text>
</comment>
<evidence type="ECO:0000313" key="3">
    <source>
        <dbReference type="Proteomes" id="UP000681340"/>
    </source>
</evidence>
<organism evidence="2 3">
    <name type="scientific">Actinoplanes auranticolor</name>
    <dbReference type="NCBI Taxonomy" id="47988"/>
    <lineage>
        <taxon>Bacteria</taxon>
        <taxon>Bacillati</taxon>
        <taxon>Actinomycetota</taxon>
        <taxon>Actinomycetes</taxon>
        <taxon>Micromonosporales</taxon>
        <taxon>Micromonosporaceae</taxon>
        <taxon>Actinoplanes</taxon>
    </lineage>
</organism>
<name>A0A919SYN2_9ACTN</name>
<reference evidence="2" key="1">
    <citation type="submission" date="2021-03" db="EMBL/GenBank/DDBJ databases">
        <title>Whole genome shotgun sequence of Actinoplanes auranticolor NBRC 12245.</title>
        <authorList>
            <person name="Komaki H."/>
            <person name="Tamura T."/>
        </authorList>
    </citation>
    <scope>NUCLEOTIDE SEQUENCE</scope>
    <source>
        <strain evidence="2">NBRC 12245</strain>
    </source>
</reference>
<keyword evidence="3" id="KW-1185">Reference proteome</keyword>
<sequence>MTGARRSVLVLAVLAVLGVVAAGIWLVAAPGERDAAPVAAPAPRPTDSSWPGLAAGPSVAASVPPAADTPAVPSSPAAPAGGPAEPVAEPFVQNYAGQPGVKPLKPLPSPTKTHYVRPNVDGCDHNYGEVTQCVPWTFPPGTTDKCAWLADHGFKKLKVAATDRQKLDRDGNKIACDD</sequence>
<evidence type="ECO:0000256" key="1">
    <source>
        <dbReference type="SAM" id="MobiDB-lite"/>
    </source>
</evidence>
<evidence type="ECO:0000313" key="2">
    <source>
        <dbReference type="EMBL" id="GIM80887.1"/>
    </source>
</evidence>
<dbReference type="EMBL" id="BOQL01000128">
    <property type="protein sequence ID" value="GIM80887.1"/>
    <property type="molecule type" value="Genomic_DNA"/>
</dbReference>
<gene>
    <name evidence="2" type="ORF">Aau02nite_92370</name>
</gene>
<protein>
    <recommendedName>
        <fullName evidence="4">Excalibur calcium-binding domain-containing protein</fullName>
    </recommendedName>
</protein>
<feature type="region of interest" description="Disordered" evidence="1">
    <location>
        <begin position="36"/>
        <end position="88"/>
    </location>
</feature>
<accession>A0A919SYN2</accession>
<feature type="compositionally biased region" description="Low complexity" evidence="1">
    <location>
        <begin position="51"/>
        <end position="88"/>
    </location>
</feature>
<evidence type="ECO:0008006" key="4">
    <source>
        <dbReference type="Google" id="ProtNLM"/>
    </source>
</evidence>
<dbReference type="AlphaFoldDB" id="A0A919SYN2"/>
<dbReference type="RefSeq" id="WP_212995009.1">
    <property type="nucleotide sequence ID" value="NZ_BAABEA010000008.1"/>
</dbReference>
<proteinExistence type="predicted"/>